<evidence type="ECO:0000256" key="3">
    <source>
        <dbReference type="PROSITE-ProRule" id="PRU00339"/>
    </source>
</evidence>
<keyword evidence="1" id="KW-0677">Repeat</keyword>
<dbReference type="GO" id="GO:0009279">
    <property type="term" value="C:cell outer membrane"/>
    <property type="evidence" value="ECO:0007669"/>
    <property type="project" value="TreeGrafter"/>
</dbReference>
<accession>A0A1M6KKW3</accession>
<feature type="region of interest" description="Disordered" evidence="4">
    <location>
        <begin position="263"/>
        <end position="313"/>
    </location>
</feature>
<evidence type="ECO:0000313" key="8">
    <source>
        <dbReference type="Proteomes" id="UP000183994"/>
    </source>
</evidence>
<feature type="chain" id="PRO_5013133300" evidence="5">
    <location>
        <begin position="21"/>
        <end position="394"/>
    </location>
</feature>
<feature type="repeat" description="TPR" evidence="3">
    <location>
        <begin position="64"/>
        <end position="97"/>
    </location>
</feature>
<keyword evidence="5" id="KW-0732">Signal</keyword>
<evidence type="ECO:0000313" key="7">
    <source>
        <dbReference type="EMBL" id="SHJ59490.1"/>
    </source>
</evidence>
<organism evidence="7 8">
    <name type="scientific">Desulfatibacillum alkenivorans DSM 16219</name>
    <dbReference type="NCBI Taxonomy" id="1121393"/>
    <lineage>
        <taxon>Bacteria</taxon>
        <taxon>Pseudomonadati</taxon>
        <taxon>Thermodesulfobacteriota</taxon>
        <taxon>Desulfobacteria</taxon>
        <taxon>Desulfobacterales</taxon>
        <taxon>Desulfatibacillaceae</taxon>
        <taxon>Desulfatibacillum</taxon>
    </lineage>
</organism>
<dbReference type="PROSITE" id="PS50293">
    <property type="entry name" value="TPR_REGION"/>
    <property type="match status" value="1"/>
</dbReference>
<dbReference type="EMBL" id="FQZU01000009">
    <property type="protein sequence ID" value="SHJ59490.1"/>
    <property type="molecule type" value="Genomic_DNA"/>
</dbReference>
<dbReference type="Gene3D" id="1.25.40.10">
    <property type="entry name" value="Tetratricopeptide repeat domain"/>
    <property type="match status" value="1"/>
</dbReference>
<dbReference type="PROSITE" id="PS51724">
    <property type="entry name" value="SPOR"/>
    <property type="match status" value="1"/>
</dbReference>
<evidence type="ECO:0000256" key="5">
    <source>
        <dbReference type="SAM" id="SignalP"/>
    </source>
</evidence>
<proteinExistence type="predicted"/>
<dbReference type="Pfam" id="PF00515">
    <property type="entry name" value="TPR_1"/>
    <property type="match status" value="1"/>
</dbReference>
<dbReference type="PANTHER" id="PTHR44858">
    <property type="entry name" value="TETRATRICOPEPTIDE REPEAT PROTEIN 6"/>
    <property type="match status" value="1"/>
</dbReference>
<dbReference type="SUPFAM" id="SSF110997">
    <property type="entry name" value="Sporulation related repeat"/>
    <property type="match status" value="1"/>
</dbReference>
<dbReference type="Pfam" id="PF13181">
    <property type="entry name" value="TPR_8"/>
    <property type="match status" value="2"/>
</dbReference>
<name>A0A1M6KKW3_9BACT</name>
<feature type="compositionally biased region" description="Low complexity" evidence="4">
    <location>
        <begin position="286"/>
        <end position="313"/>
    </location>
</feature>
<dbReference type="GO" id="GO:0046813">
    <property type="term" value="P:receptor-mediated virion attachment to host cell"/>
    <property type="evidence" value="ECO:0007669"/>
    <property type="project" value="TreeGrafter"/>
</dbReference>
<gene>
    <name evidence="7" type="ORF">SAMN02745216_01925</name>
</gene>
<dbReference type="Gene3D" id="3.30.70.1070">
    <property type="entry name" value="Sporulation related repeat"/>
    <property type="match status" value="1"/>
</dbReference>
<dbReference type="PANTHER" id="PTHR44858:SF1">
    <property type="entry name" value="UDP-N-ACETYLGLUCOSAMINE--PEPTIDE N-ACETYLGLUCOSAMINYLTRANSFERASE SPINDLY-RELATED"/>
    <property type="match status" value="1"/>
</dbReference>
<dbReference type="SUPFAM" id="SSF48452">
    <property type="entry name" value="TPR-like"/>
    <property type="match status" value="1"/>
</dbReference>
<evidence type="ECO:0000259" key="6">
    <source>
        <dbReference type="PROSITE" id="PS51724"/>
    </source>
</evidence>
<dbReference type="InterPro" id="IPR050498">
    <property type="entry name" value="Ycf3"/>
</dbReference>
<dbReference type="InterPro" id="IPR036680">
    <property type="entry name" value="SPOR-like_sf"/>
</dbReference>
<protein>
    <submittedName>
        <fullName evidence="7">Tetratricopeptide repeat-containing protein</fullName>
    </submittedName>
</protein>
<dbReference type="STRING" id="1121393.SAMN02745216_01925"/>
<evidence type="ECO:0000256" key="2">
    <source>
        <dbReference type="ARBA" id="ARBA00022803"/>
    </source>
</evidence>
<evidence type="ECO:0000256" key="1">
    <source>
        <dbReference type="ARBA" id="ARBA00022737"/>
    </source>
</evidence>
<dbReference type="GO" id="GO:0042834">
    <property type="term" value="F:peptidoglycan binding"/>
    <property type="evidence" value="ECO:0007669"/>
    <property type="project" value="InterPro"/>
</dbReference>
<feature type="domain" description="SPOR" evidence="6">
    <location>
        <begin position="311"/>
        <end position="392"/>
    </location>
</feature>
<keyword evidence="8" id="KW-1185">Reference proteome</keyword>
<dbReference type="InterPro" id="IPR011990">
    <property type="entry name" value="TPR-like_helical_dom_sf"/>
</dbReference>
<keyword evidence="2 3" id="KW-0802">TPR repeat</keyword>
<reference evidence="8" key="1">
    <citation type="submission" date="2016-11" db="EMBL/GenBank/DDBJ databases">
        <authorList>
            <person name="Varghese N."/>
            <person name="Submissions S."/>
        </authorList>
    </citation>
    <scope>NUCLEOTIDE SEQUENCE [LARGE SCALE GENOMIC DNA]</scope>
    <source>
        <strain evidence="8">DSM 16219</strain>
    </source>
</reference>
<feature type="signal peptide" evidence="5">
    <location>
        <begin position="1"/>
        <end position="20"/>
    </location>
</feature>
<sequence length="394" mass="42839">MLLKSFGYRLALILTVIGLAAAPAPVQGKIQSWSEAGLEELEKGLYDQAINSFTRALEINPANWQAYNNRGLVYGIKGELDLAIQDYGRAIEINPDFVDGYTNRGAAWFYKGNWAKALADCSKAMSLDSNAIWAQNQLAWILATCPKEDYRNGKKALELAKRAISAEDNLLFYDTLAAAYAELGDFRRAVASQEEAIKRLKLQDSVSQDTLNAYNDRLNRYRAGLPWRIGTIQKVEGPLQPVAVSMNTSRSPRVTSDRAVDPIQASPLPVPATNQAVPAPAQSETRPQQVAAKPQPQPARVKSAKKTPAASTAPRGYSIQAGAFLSFANAGKQEAFLKSKGYAARTHVINSASGRVWHLVLIGDYPTQTAAKSAAGDLTARENIATAIFPMDLK</sequence>
<dbReference type="InterPro" id="IPR019734">
    <property type="entry name" value="TPR_rpt"/>
</dbReference>
<dbReference type="PROSITE" id="PS50005">
    <property type="entry name" value="TPR"/>
    <property type="match status" value="2"/>
</dbReference>
<dbReference type="AlphaFoldDB" id="A0A1M6KKW3"/>
<dbReference type="OrthoDB" id="5420636at2"/>
<dbReference type="Proteomes" id="UP000183994">
    <property type="component" value="Unassembled WGS sequence"/>
</dbReference>
<dbReference type="SMART" id="SM00028">
    <property type="entry name" value="TPR"/>
    <property type="match status" value="4"/>
</dbReference>
<dbReference type="InterPro" id="IPR007730">
    <property type="entry name" value="SPOR-like_dom"/>
</dbReference>
<dbReference type="Pfam" id="PF05036">
    <property type="entry name" value="SPOR"/>
    <property type="match status" value="1"/>
</dbReference>
<evidence type="ECO:0000256" key="4">
    <source>
        <dbReference type="SAM" id="MobiDB-lite"/>
    </source>
</evidence>
<feature type="repeat" description="TPR" evidence="3">
    <location>
        <begin position="30"/>
        <end position="63"/>
    </location>
</feature>